<dbReference type="Pfam" id="PF02590">
    <property type="entry name" value="SPOUT_MTase"/>
    <property type="match status" value="1"/>
</dbReference>
<dbReference type="PANTHER" id="PTHR33603:SF1">
    <property type="entry name" value="RIBOSOMAL RNA LARGE SUBUNIT METHYLTRANSFERASE H"/>
    <property type="match status" value="1"/>
</dbReference>
<accession>A0A0E1WYH3</accession>
<evidence type="ECO:0000256" key="2">
    <source>
        <dbReference type="ARBA" id="ARBA00022679"/>
    </source>
</evidence>
<dbReference type="NCBIfam" id="NF000989">
    <property type="entry name" value="PRK00103.2-3"/>
    <property type="match status" value="1"/>
</dbReference>
<feature type="binding site" evidence="5">
    <location>
        <begin position="141"/>
        <end position="146"/>
    </location>
    <ligand>
        <name>S-adenosyl-L-methionine</name>
        <dbReference type="ChEBI" id="CHEBI:59789"/>
    </ligand>
</feature>
<dbReference type="InterPro" id="IPR029028">
    <property type="entry name" value="Alpha/beta_knot_MTases"/>
</dbReference>
<comment type="subunit">
    <text evidence="5">Homodimer.</text>
</comment>
<dbReference type="CDD" id="cd18081">
    <property type="entry name" value="RlmH-like"/>
    <property type="match status" value="1"/>
</dbReference>
<dbReference type="GeneID" id="99645130"/>
<dbReference type="EC" id="2.1.1.177" evidence="5"/>
<keyword evidence="5" id="KW-0963">Cytoplasm</keyword>
<dbReference type="PIRSF" id="PIRSF004505">
    <property type="entry name" value="MT_bac"/>
    <property type="match status" value="1"/>
</dbReference>
<organism evidence="6">
    <name type="scientific">Brucella pinnipedialis M292/94/1</name>
    <dbReference type="NCBI Taxonomy" id="520462"/>
    <lineage>
        <taxon>Bacteria</taxon>
        <taxon>Pseudomonadati</taxon>
        <taxon>Pseudomonadota</taxon>
        <taxon>Alphaproteobacteria</taxon>
        <taxon>Hyphomicrobiales</taxon>
        <taxon>Brucellaceae</taxon>
        <taxon>Brucella/Ochrobactrum group</taxon>
        <taxon>Brucella</taxon>
    </lineage>
</organism>
<protein>
    <recommendedName>
        <fullName evidence="5">Ribosomal RNA large subunit methyltransferase H</fullName>
        <ecNumber evidence="5">2.1.1.177</ecNumber>
    </recommendedName>
    <alternativeName>
        <fullName evidence="5">23S rRNA (pseudouridine1915-N3)-methyltransferase</fullName>
    </alternativeName>
    <alternativeName>
        <fullName evidence="5">23S rRNA m3Psi1915 methyltransferase</fullName>
    </alternativeName>
    <alternativeName>
        <fullName evidence="5">rRNA (pseudouridine-N3-)-methyltransferase RlmH</fullName>
    </alternativeName>
</protein>
<gene>
    <name evidence="5" type="primary">rlmH</name>
    <name evidence="6" type="ORF">BALG_03203</name>
</gene>
<dbReference type="GeneID" id="29592968"/>
<reference evidence="6" key="1">
    <citation type="submission" date="2009-01" db="EMBL/GenBank/DDBJ databases">
        <title>The Genome Sequence of Brucella pinnipedialis M292/94/1.</title>
        <authorList>
            <consortium name="The Broad Institute Genome Sequencing Platform"/>
            <person name="Ward D."/>
            <person name="Young S.K."/>
            <person name="Kodira C.D."/>
            <person name="Zeng Q."/>
            <person name="Koehrsen M."/>
            <person name="Alvarado L."/>
            <person name="Berlin A."/>
            <person name="Borenstein D."/>
            <person name="Chen Z."/>
            <person name="Engels R."/>
            <person name="Freedman E."/>
            <person name="Gellesch M."/>
            <person name="Goldberg J."/>
            <person name="Griggs A."/>
            <person name="Gujja S."/>
            <person name="Heiman D."/>
            <person name="Hepburn T."/>
            <person name="Howarth C."/>
            <person name="Jen D."/>
            <person name="Larson L."/>
            <person name="Lewis B."/>
            <person name="Mehta T."/>
            <person name="Park D."/>
            <person name="Pearson M."/>
            <person name="Roberts A."/>
            <person name="Saif S."/>
            <person name="Shea T."/>
            <person name="Shenoy N."/>
            <person name="Sisk P."/>
            <person name="Stolte C."/>
            <person name="Sykes S."/>
            <person name="Walk T."/>
            <person name="White J."/>
            <person name="Yandava C."/>
            <person name="Whatmore A.M."/>
            <person name="Perrett L.L."/>
            <person name="O'Callaghan D."/>
            <person name="Nusbaum C."/>
            <person name="Galagan J."/>
            <person name="Birren B."/>
        </authorList>
    </citation>
    <scope>NUCLEOTIDE SEQUENCE [LARGE SCALE GENOMIC DNA]</scope>
    <source>
        <strain evidence="6">M292/94/1</strain>
    </source>
</reference>
<name>A0A0E1WYH3_9HYPH</name>
<keyword evidence="2 5" id="KW-0808">Transferase</keyword>
<dbReference type="HOGENOM" id="CLU_100552_1_1_5"/>
<proteinExistence type="inferred from homology"/>
<keyword evidence="5" id="KW-0698">rRNA processing</keyword>
<evidence type="ECO:0000256" key="5">
    <source>
        <dbReference type="HAMAP-Rule" id="MF_00658"/>
    </source>
</evidence>
<feature type="binding site" evidence="5">
    <location>
        <position position="90"/>
    </location>
    <ligand>
        <name>S-adenosyl-L-methionine</name>
        <dbReference type="ChEBI" id="CHEBI:59789"/>
    </ligand>
</feature>
<dbReference type="Proteomes" id="UP000004659">
    <property type="component" value="Unassembled WGS sequence"/>
</dbReference>
<dbReference type="Gene3D" id="3.40.1280.10">
    <property type="match status" value="1"/>
</dbReference>
<evidence type="ECO:0000256" key="1">
    <source>
        <dbReference type="ARBA" id="ARBA00022603"/>
    </source>
</evidence>
<dbReference type="SMR" id="A0A0E1WYH3"/>
<feature type="binding site" evidence="5">
    <location>
        <position position="122"/>
    </location>
    <ligand>
        <name>S-adenosyl-L-methionine</name>
        <dbReference type="ChEBI" id="CHEBI:59789"/>
    </ligand>
</feature>
<comment type="catalytic activity">
    <reaction evidence="5">
        <text>pseudouridine(1915) in 23S rRNA + S-adenosyl-L-methionine = N(3)-methylpseudouridine(1915) in 23S rRNA + S-adenosyl-L-homocysteine + H(+)</text>
        <dbReference type="Rhea" id="RHEA:42752"/>
        <dbReference type="Rhea" id="RHEA-COMP:10221"/>
        <dbReference type="Rhea" id="RHEA-COMP:10222"/>
        <dbReference type="ChEBI" id="CHEBI:15378"/>
        <dbReference type="ChEBI" id="CHEBI:57856"/>
        <dbReference type="ChEBI" id="CHEBI:59789"/>
        <dbReference type="ChEBI" id="CHEBI:65314"/>
        <dbReference type="ChEBI" id="CHEBI:74486"/>
        <dbReference type="EC" id="2.1.1.177"/>
    </reaction>
</comment>
<sequence length="174" mass="18649">MRVSVFAVGRMKSGPERELVERYFDRFAKAGPPLGLEFAGVSEIPESRGQTAQLRKAEEAQRIHEALDNAKSGGAKSGGTSSGGAALILLDERGKTLGSEAFAAIVGRMRDDGKRQLIVAIGGPDGHDPALRSRADLVLALGELTWPHQIARILIAEQLYRAATILAGHPYHRS</sequence>
<dbReference type="RefSeq" id="WP_004684318.1">
    <property type="nucleotide sequence ID" value="NZ_EQ999542.1"/>
</dbReference>
<comment type="function">
    <text evidence="5">Specifically methylates the pseudouridine at position 1915 (m3Psi1915) in 23S rRNA.</text>
</comment>
<keyword evidence="1 5" id="KW-0489">Methyltransferase</keyword>
<dbReference type="GO" id="GO:0070038">
    <property type="term" value="F:rRNA (pseudouridine-N3-)-methyltransferase activity"/>
    <property type="evidence" value="ECO:0007669"/>
    <property type="project" value="UniProtKB-UniRule"/>
</dbReference>
<dbReference type="PANTHER" id="PTHR33603">
    <property type="entry name" value="METHYLTRANSFERASE"/>
    <property type="match status" value="1"/>
</dbReference>
<evidence type="ECO:0000256" key="4">
    <source>
        <dbReference type="ARBA" id="ARBA00038303"/>
    </source>
</evidence>
<dbReference type="EMBL" id="EQ999542">
    <property type="protein sequence ID" value="EEZ29860.1"/>
    <property type="molecule type" value="Genomic_DNA"/>
</dbReference>
<dbReference type="GO" id="GO:0005737">
    <property type="term" value="C:cytoplasm"/>
    <property type="evidence" value="ECO:0007669"/>
    <property type="project" value="UniProtKB-SubCell"/>
</dbReference>
<dbReference type="InterPro" id="IPR029026">
    <property type="entry name" value="tRNA_m1G_MTases_N"/>
</dbReference>
<dbReference type="InterPro" id="IPR003742">
    <property type="entry name" value="RlmH-like"/>
</dbReference>
<evidence type="ECO:0000256" key="3">
    <source>
        <dbReference type="ARBA" id="ARBA00022691"/>
    </source>
</evidence>
<keyword evidence="3 5" id="KW-0949">S-adenosyl-L-methionine</keyword>
<evidence type="ECO:0000313" key="6">
    <source>
        <dbReference type="EMBL" id="EEZ29860.1"/>
    </source>
</evidence>
<comment type="similarity">
    <text evidence="4 5">Belongs to the RNA methyltransferase RlmH family.</text>
</comment>
<dbReference type="HAMAP" id="MF_00658">
    <property type="entry name" value="23SrRNA_methyltr_H"/>
    <property type="match status" value="1"/>
</dbReference>
<dbReference type="SUPFAM" id="SSF75217">
    <property type="entry name" value="alpha/beta knot"/>
    <property type="match status" value="1"/>
</dbReference>
<dbReference type="AlphaFoldDB" id="A0A0E1WYH3"/>
<comment type="subcellular location">
    <subcellularLocation>
        <location evidence="5">Cytoplasm</location>
    </subcellularLocation>
</comment>